<dbReference type="InterPro" id="IPR000719">
    <property type="entry name" value="Prot_kinase_dom"/>
</dbReference>
<proteinExistence type="predicted"/>
<keyword evidence="1" id="KW-0808">Transferase</keyword>
<evidence type="ECO:0000256" key="3">
    <source>
        <dbReference type="ARBA" id="ARBA00022777"/>
    </source>
</evidence>
<dbReference type="InterPro" id="IPR011009">
    <property type="entry name" value="Kinase-like_dom_sf"/>
</dbReference>
<dbReference type="PaxDb" id="55529-EKX39351"/>
<evidence type="ECO:0000256" key="2">
    <source>
        <dbReference type="ARBA" id="ARBA00022741"/>
    </source>
</evidence>
<dbReference type="AlphaFoldDB" id="L1ISX1"/>
<dbReference type="EMBL" id="JH993040">
    <property type="protein sequence ID" value="EKX39351.1"/>
    <property type="molecule type" value="Genomic_DNA"/>
</dbReference>
<dbReference type="GO" id="GO:0005524">
    <property type="term" value="F:ATP binding"/>
    <property type="evidence" value="ECO:0007669"/>
    <property type="project" value="UniProtKB-KW"/>
</dbReference>
<dbReference type="SUPFAM" id="SSF56112">
    <property type="entry name" value="Protein kinase-like (PK-like)"/>
    <property type="match status" value="1"/>
</dbReference>
<dbReference type="Pfam" id="PF07714">
    <property type="entry name" value="PK_Tyr_Ser-Thr"/>
    <property type="match status" value="1"/>
</dbReference>
<dbReference type="PROSITE" id="PS50011">
    <property type="entry name" value="PROTEIN_KINASE_DOM"/>
    <property type="match status" value="1"/>
</dbReference>
<evidence type="ECO:0000259" key="5">
    <source>
        <dbReference type="PROSITE" id="PS50011"/>
    </source>
</evidence>
<reference evidence="7" key="3">
    <citation type="submission" date="2015-06" db="UniProtKB">
        <authorList>
            <consortium name="EnsemblProtists"/>
        </authorList>
    </citation>
    <scope>IDENTIFICATION</scope>
</reference>
<dbReference type="PROSITE" id="PS00109">
    <property type="entry name" value="PROTEIN_KINASE_TYR"/>
    <property type="match status" value="1"/>
</dbReference>
<feature type="non-terminal residue" evidence="6">
    <location>
        <position position="213"/>
    </location>
</feature>
<reference evidence="8" key="2">
    <citation type="submission" date="2012-11" db="EMBL/GenBank/DDBJ databases">
        <authorList>
            <person name="Kuo A."/>
            <person name="Curtis B.A."/>
            <person name="Tanifuji G."/>
            <person name="Burki F."/>
            <person name="Gruber A."/>
            <person name="Irimia M."/>
            <person name="Maruyama S."/>
            <person name="Arias M.C."/>
            <person name="Ball S.G."/>
            <person name="Gile G.H."/>
            <person name="Hirakawa Y."/>
            <person name="Hopkins J.F."/>
            <person name="Rensing S.A."/>
            <person name="Schmutz J."/>
            <person name="Symeonidi A."/>
            <person name="Elias M."/>
            <person name="Eveleigh R.J."/>
            <person name="Herman E.K."/>
            <person name="Klute M.J."/>
            <person name="Nakayama T."/>
            <person name="Obornik M."/>
            <person name="Reyes-Prieto A."/>
            <person name="Armbrust E.V."/>
            <person name="Aves S.J."/>
            <person name="Beiko R.G."/>
            <person name="Coutinho P."/>
            <person name="Dacks J.B."/>
            <person name="Durnford D.G."/>
            <person name="Fast N.M."/>
            <person name="Green B.R."/>
            <person name="Grisdale C."/>
            <person name="Hempe F."/>
            <person name="Henrissat B."/>
            <person name="Hoppner M.P."/>
            <person name="Ishida K.-I."/>
            <person name="Kim E."/>
            <person name="Koreny L."/>
            <person name="Kroth P.G."/>
            <person name="Liu Y."/>
            <person name="Malik S.-B."/>
            <person name="Maier U.G."/>
            <person name="McRose D."/>
            <person name="Mock T."/>
            <person name="Neilson J.A."/>
            <person name="Onodera N.T."/>
            <person name="Poole A.M."/>
            <person name="Pritham E.J."/>
            <person name="Richards T.A."/>
            <person name="Rocap G."/>
            <person name="Roy S.W."/>
            <person name="Sarai C."/>
            <person name="Schaack S."/>
            <person name="Shirato S."/>
            <person name="Slamovits C.H."/>
            <person name="Spencer D.F."/>
            <person name="Suzuki S."/>
            <person name="Worden A.Z."/>
            <person name="Zauner S."/>
            <person name="Barry K."/>
            <person name="Bell C."/>
            <person name="Bharti A.K."/>
            <person name="Crow J.A."/>
            <person name="Grimwood J."/>
            <person name="Kramer R."/>
            <person name="Lindquist E."/>
            <person name="Lucas S."/>
            <person name="Salamov A."/>
            <person name="McFadden G.I."/>
            <person name="Lane C.E."/>
            <person name="Keeling P.J."/>
            <person name="Gray M.W."/>
            <person name="Grigoriev I.V."/>
            <person name="Archibald J.M."/>
        </authorList>
    </citation>
    <scope>NUCLEOTIDE SEQUENCE</scope>
    <source>
        <strain evidence="8">CCMP2712</strain>
    </source>
</reference>
<dbReference type="STRING" id="905079.L1ISX1"/>
<sequence>QFLQEMKVLSKLRHPCITTIMGAVIEDGKEPRLVTELMNFGSLNDFLHNDTLLIEPEIILNILIDVSRGVTFLHSSRPPIVHGDLRSHNVLVDHNFHAKVSDFGLSQKQKLGFCSPQWLSPEVLQGQKRSTASDAYAFGILLCEAYSRREPYEGEDVTAILQQVADTSLPVPKRPPHPDGMPKEVKAIMEACWDNSPALRPPFSSICSQLKAL</sequence>
<evidence type="ECO:0000313" key="7">
    <source>
        <dbReference type="EnsemblProtists" id="EKX39351"/>
    </source>
</evidence>
<name>L1ISX1_GUITC</name>
<evidence type="ECO:0000256" key="1">
    <source>
        <dbReference type="ARBA" id="ARBA00022679"/>
    </source>
</evidence>
<accession>L1ISX1</accession>
<evidence type="ECO:0000313" key="8">
    <source>
        <dbReference type="Proteomes" id="UP000011087"/>
    </source>
</evidence>
<feature type="non-terminal residue" evidence="6">
    <location>
        <position position="1"/>
    </location>
</feature>
<dbReference type="EnsemblProtists" id="EKX39351">
    <property type="protein sequence ID" value="EKX39351"/>
    <property type="gene ID" value="GUITHDRAFT_43982"/>
</dbReference>
<dbReference type="InterPro" id="IPR001245">
    <property type="entry name" value="Ser-Thr/Tyr_kinase_cat_dom"/>
</dbReference>
<dbReference type="HOGENOM" id="CLU_000288_7_35_1"/>
<reference evidence="6 8" key="1">
    <citation type="journal article" date="2012" name="Nature">
        <title>Algal genomes reveal evolutionary mosaicism and the fate of nucleomorphs.</title>
        <authorList>
            <consortium name="DOE Joint Genome Institute"/>
            <person name="Curtis B.A."/>
            <person name="Tanifuji G."/>
            <person name="Burki F."/>
            <person name="Gruber A."/>
            <person name="Irimia M."/>
            <person name="Maruyama S."/>
            <person name="Arias M.C."/>
            <person name="Ball S.G."/>
            <person name="Gile G.H."/>
            <person name="Hirakawa Y."/>
            <person name="Hopkins J.F."/>
            <person name="Kuo A."/>
            <person name="Rensing S.A."/>
            <person name="Schmutz J."/>
            <person name="Symeonidi A."/>
            <person name="Elias M."/>
            <person name="Eveleigh R.J."/>
            <person name="Herman E.K."/>
            <person name="Klute M.J."/>
            <person name="Nakayama T."/>
            <person name="Obornik M."/>
            <person name="Reyes-Prieto A."/>
            <person name="Armbrust E.V."/>
            <person name="Aves S.J."/>
            <person name="Beiko R.G."/>
            <person name="Coutinho P."/>
            <person name="Dacks J.B."/>
            <person name="Durnford D.G."/>
            <person name="Fast N.M."/>
            <person name="Green B.R."/>
            <person name="Grisdale C.J."/>
            <person name="Hempel F."/>
            <person name="Henrissat B."/>
            <person name="Hoppner M.P."/>
            <person name="Ishida K."/>
            <person name="Kim E."/>
            <person name="Koreny L."/>
            <person name="Kroth P.G."/>
            <person name="Liu Y."/>
            <person name="Malik S.B."/>
            <person name="Maier U.G."/>
            <person name="McRose D."/>
            <person name="Mock T."/>
            <person name="Neilson J.A."/>
            <person name="Onodera N.T."/>
            <person name="Poole A.M."/>
            <person name="Pritham E.J."/>
            <person name="Richards T.A."/>
            <person name="Rocap G."/>
            <person name="Roy S.W."/>
            <person name="Sarai C."/>
            <person name="Schaack S."/>
            <person name="Shirato S."/>
            <person name="Slamovits C.H."/>
            <person name="Spencer D.F."/>
            <person name="Suzuki S."/>
            <person name="Worden A.Z."/>
            <person name="Zauner S."/>
            <person name="Barry K."/>
            <person name="Bell C."/>
            <person name="Bharti A.K."/>
            <person name="Crow J.A."/>
            <person name="Grimwood J."/>
            <person name="Kramer R."/>
            <person name="Lindquist E."/>
            <person name="Lucas S."/>
            <person name="Salamov A."/>
            <person name="McFadden G.I."/>
            <person name="Lane C.E."/>
            <person name="Keeling P.J."/>
            <person name="Gray M.W."/>
            <person name="Grigoriev I.V."/>
            <person name="Archibald J.M."/>
        </authorList>
    </citation>
    <scope>NUCLEOTIDE SEQUENCE</scope>
    <source>
        <strain evidence="6 8">CCMP2712</strain>
    </source>
</reference>
<dbReference type="RefSeq" id="XP_005826331.1">
    <property type="nucleotide sequence ID" value="XM_005826274.1"/>
</dbReference>
<keyword evidence="2" id="KW-0547">Nucleotide-binding</keyword>
<keyword evidence="3" id="KW-0418">Kinase</keyword>
<dbReference type="GO" id="GO:0004674">
    <property type="term" value="F:protein serine/threonine kinase activity"/>
    <property type="evidence" value="ECO:0007669"/>
    <property type="project" value="TreeGrafter"/>
</dbReference>
<organism evidence="6">
    <name type="scientific">Guillardia theta (strain CCMP2712)</name>
    <name type="common">Cryptophyte</name>
    <dbReference type="NCBI Taxonomy" id="905079"/>
    <lineage>
        <taxon>Eukaryota</taxon>
        <taxon>Cryptophyceae</taxon>
        <taxon>Pyrenomonadales</taxon>
        <taxon>Geminigeraceae</taxon>
        <taxon>Guillardia</taxon>
    </lineage>
</organism>
<keyword evidence="4" id="KW-0067">ATP-binding</keyword>
<dbReference type="PANTHER" id="PTHR44329">
    <property type="entry name" value="SERINE/THREONINE-PROTEIN KINASE TNNI3K-RELATED"/>
    <property type="match status" value="1"/>
</dbReference>
<evidence type="ECO:0000256" key="4">
    <source>
        <dbReference type="ARBA" id="ARBA00022840"/>
    </source>
</evidence>
<dbReference type="Gene3D" id="1.10.510.10">
    <property type="entry name" value="Transferase(Phosphotransferase) domain 1"/>
    <property type="match status" value="1"/>
</dbReference>
<dbReference type="InterPro" id="IPR051681">
    <property type="entry name" value="Ser/Thr_Kinases-Pseudokinases"/>
</dbReference>
<dbReference type="eggNOG" id="KOG0192">
    <property type="taxonomic scope" value="Eukaryota"/>
</dbReference>
<protein>
    <recommendedName>
        <fullName evidence="5">Protein kinase domain-containing protein</fullName>
    </recommendedName>
</protein>
<dbReference type="KEGG" id="gtt:GUITHDRAFT_43982"/>
<dbReference type="OMA" id="ITSHHEW"/>
<feature type="domain" description="Protein kinase" evidence="5">
    <location>
        <begin position="1"/>
        <end position="213"/>
    </location>
</feature>
<dbReference type="OrthoDB" id="346907at2759"/>
<keyword evidence="8" id="KW-1185">Reference proteome</keyword>
<dbReference type="PRINTS" id="PR00109">
    <property type="entry name" value="TYRKINASE"/>
</dbReference>
<dbReference type="Proteomes" id="UP000011087">
    <property type="component" value="Unassembled WGS sequence"/>
</dbReference>
<evidence type="ECO:0000313" key="6">
    <source>
        <dbReference type="EMBL" id="EKX39351.1"/>
    </source>
</evidence>
<dbReference type="GeneID" id="17296054"/>
<gene>
    <name evidence="6" type="ORF">GUITHDRAFT_43982</name>
</gene>
<dbReference type="InterPro" id="IPR008266">
    <property type="entry name" value="Tyr_kinase_AS"/>
</dbReference>
<dbReference type="PANTHER" id="PTHR44329:SF288">
    <property type="entry name" value="MITOGEN-ACTIVATED PROTEIN KINASE KINASE KINASE 20"/>
    <property type="match status" value="1"/>
</dbReference>